<evidence type="ECO:0000313" key="2">
    <source>
        <dbReference type="Proteomes" id="UP000030690"/>
    </source>
</evidence>
<sequence>MEKNLNKHLRKLSILHTYKYIILKRKRIININKINSMNCLYYILVIKNTFHFIIIENANYKSFVFQKLEII</sequence>
<reference evidence="1 2" key="2">
    <citation type="submission" date="2013-02" db="EMBL/GenBank/DDBJ databases">
        <title>The Genome Sequence of Plasmodium falciparum Vietnam Oak-Knoll (FVO).</title>
        <authorList>
            <consortium name="The Broad Institute Genome Sequencing Platform"/>
            <consortium name="The Broad Institute Genome Sequencing Center for Infectious Disease"/>
            <person name="Neafsey D."/>
            <person name="Cheeseman I."/>
            <person name="Volkman S."/>
            <person name="Adams J."/>
            <person name="Walker B."/>
            <person name="Young S.K."/>
            <person name="Zeng Q."/>
            <person name="Gargeya S."/>
            <person name="Fitzgerald M."/>
            <person name="Haas B."/>
            <person name="Abouelleil A."/>
            <person name="Alvarado L."/>
            <person name="Arachchi H.M."/>
            <person name="Berlin A.M."/>
            <person name="Chapman S.B."/>
            <person name="Dewar J."/>
            <person name="Goldberg J."/>
            <person name="Griggs A."/>
            <person name="Gujja S."/>
            <person name="Hansen M."/>
            <person name="Howarth C."/>
            <person name="Imamovic A."/>
            <person name="Larimer J."/>
            <person name="McCowan C."/>
            <person name="Murphy C."/>
            <person name="Neiman D."/>
            <person name="Pearson M."/>
            <person name="Priest M."/>
            <person name="Roberts A."/>
            <person name="Saif S."/>
            <person name="Shea T."/>
            <person name="Sisk P."/>
            <person name="Sykes S."/>
            <person name="Wortman J."/>
            <person name="Nusbaum C."/>
            <person name="Birren B."/>
        </authorList>
    </citation>
    <scope>NUCLEOTIDE SEQUENCE [LARGE SCALE GENOMIC DNA]</scope>
    <source>
        <strain evidence="2">Vietnam Oak-Knoll (FVO)</strain>
    </source>
</reference>
<evidence type="ECO:0000313" key="1">
    <source>
        <dbReference type="EMBL" id="ETW15885.1"/>
    </source>
</evidence>
<proteinExistence type="predicted"/>
<accession>A0A024V0Y1</accession>
<dbReference type="AlphaFoldDB" id="A0A024V0Y1"/>
<dbReference type="EMBL" id="KI925152">
    <property type="protein sequence ID" value="ETW15885.1"/>
    <property type="molecule type" value="Genomic_DNA"/>
</dbReference>
<organism evidence="1 2">
    <name type="scientific">Plasmodium falciparum Vietnam Oak-Knoll</name>
    <name type="common">FVO</name>
    <dbReference type="NCBI Taxonomy" id="1036723"/>
    <lineage>
        <taxon>Eukaryota</taxon>
        <taxon>Sar</taxon>
        <taxon>Alveolata</taxon>
        <taxon>Apicomplexa</taxon>
        <taxon>Aconoidasida</taxon>
        <taxon>Haemosporida</taxon>
        <taxon>Plasmodiidae</taxon>
        <taxon>Plasmodium</taxon>
        <taxon>Plasmodium (Laverania)</taxon>
    </lineage>
</organism>
<reference evidence="1 2" key="1">
    <citation type="submission" date="2013-02" db="EMBL/GenBank/DDBJ databases">
        <title>The Genome Annotation of Plasmodium falciparum Vietnam Oak-Knoll (FVO).</title>
        <authorList>
            <consortium name="The Broad Institute Genome Sequencing Platform"/>
            <consortium name="The Broad Institute Genome Sequencing Center for Infectious Disease"/>
            <person name="Neafsey D."/>
            <person name="Hoffman S."/>
            <person name="Volkman S."/>
            <person name="Rosenthal P."/>
            <person name="Walker B."/>
            <person name="Young S.K."/>
            <person name="Zeng Q."/>
            <person name="Gargeya S."/>
            <person name="Fitzgerald M."/>
            <person name="Haas B."/>
            <person name="Abouelleil A."/>
            <person name="Allen A.W."/>
            <person name="Alvarado L."/>
            <person name="Arachchi H.M."/>
            <person name="Berlin A.M."/>
            <person name="Chapman S.B."/>
            <person name="Gainer-Dewar J."/>
            <person name="Goldberg J."/>
            <person name="Griggs A."/>
            <person name="Gujja S."/>
            <person name="Hansen M."/>
            <person name="Howarth C."/>
            <person name="Imamovic A."/>
            <person name="Ireland A."/>
            <person name="Larimer J."/>
            <person name="McCowan C."/>
            <person name="Murphy C."/>
            <person name="Pearson M."/>
            <person name="Poon T.W."/>
            <person name="Priest M."/>
            <person name="Roberts A."/>
            <person name="Saif S."/>
            <person name="Shea T."/>
            <person name="Sisk P."/>
            <person name="Sykes S."/>
            <person name="Wortman J."/>
            <person name="Nusbaum C."/>
            <person name="Birren B."/>
        </authorList>
    </citation>
    <scope>NUCLEOTIDE SEQUENCE [LARGE SCALE GENOMIC DNA]</scope>
    <source>
        <strain evidence="2">Vietnam Oak-Knoll (FVO)</strain>
    </source>
</reference>
<gene>
    <name evidence="1" type="ORF">PFFVO_05216</name>
</gene>
<name>A0A024V0Y1_PLAFA</name>
<protein>
    <submittedName>
        <fullName evidence="1">Uncharacterized protein</fullName>
    </submittedName>
</protein>
<dbReference type="Proteomes" id="UP000030690">
    <property type="component" value="Unassembled WGS sequence"/>
</dbReference>